<gene>
    <name evidence="2" type="ORF">P7K49_009361</name>
</gene>
<feature type="compositionally biased region" description="Low complexity" evidence="1">
    <location>
        <begin position="218"/>
        <end position="232"/>
    </location>
</feature>
<dbReference type="EMBL" id="JASSZA010000005">
    <property type="protein sequence ID" value="KAK2109615.1"/>
    <property type="molecule type" value="Genomic_DNA"/>
</dbReference>
<evidence type="ECO:0000313" key="3">
    <source>
        <dbReference type="Proteomes" id="UP001266305"/>
    </source>
</evidence>
<sequence length="295" mass="31451">DRSPSKKHAGTRPLKERPHGKTRVEGAGARTKCPFLFFASSFSRVPAAQSLFSRWEQRLRVRQGGGVEGRWGLEVARQDPLGQRHRRKVGSALFSLQVQELPSQVLTHNNSEQGEECGVGKGRKARKEKLVQSSSLGTSARGTRGPEWSRLRDSWGEGRALRASSAAAHGSEQPSWATPGPGKGTAAISVPGELPPRITLPYSSAPPFALASRKHRGSGAPSSSGSFSGESSRVPGRRGGWLCSPLALPALGAKCPLWLAWGPITPRPARPRPPISGRRCSASRRSGSASESPAP</sequence>
<protein>
    <submittedName>
        <fullName evidence="2">Uncharacterized protein</fullName>
    </submittedName>
</protein>
<feature type="non-terminal residue" evidence="2">
    <location>
        <position position="1"/>
    </location>
</feature>
<accession>A0ABQ9VKD3</accession>
<feature type="compositionally biased region" description="Low complexity" evidence="1">
    <location>
        <begin position="275"/>
        <end position="295"/>
    </location>
</feature>
<feature type="compositionally biased region" description="Pro residues" evidence="1">
    <location>
        <begin position="265"/>
        <end position="274"/>
    </location>
</feature>
<comment type="caution">
    <text evidence="2">The sequence shown here is derived from an EMBL/GenBank/DDBJ whole genome shotgun (WGS) entry which is preliminary data.</text>
</comment>
<feature type="region of interest" description="Disordered" evidence="1">
    <location>
        <begin position="1"/>
        <end position="27"/>
    </location>
</feature>
<keyword evidence="3" id="KW-1185">Reference proteome</keyword>
<feature type="compositionally biased region" description="Basic and acidic residues" evidence="1">
    <location>
        <begin position="13"/>
        <end position="24"/>
    </location>
</feature>
<feature type="region of interest" description="Disordered" evidence="1">
    <location>
        <begin position="104"/>
        <end position="192"/>
    </location>
</feature>
<feature type="compositionally biased region" description="Basic residues" evidence="1">
    <location>
        <begin position="1"/>
        <end position="10"/>
    </location>
</feature>
<feature type="region of interest" description="Disordered" evidence="1">
    <location>
        <begin position="209"/>
        <end position="234"/>
    </location>
</feature>
<feature type="compositionally biased region" description="Polar residues" evidence="1">
    <location>
        <begin position="131"/>
        <end position="141"/>
    </location>
</feature>
<evidence type="ECO:0000313" key="2">
    <source>
        <dbReference type="EMBL" id="KAK2109615.1"/>
    </source>
</evidence>
<reference evidence="2 3" key="1">
    <citation type="submission" date="2023-05" db="EMBL/GenBank/DDBJ databases">
        <title>B98-5 Cell Line De Novo Hybrid Assembly: An Optical Mapping Approach.</title>
        <authorList>
            <person name="Kananen K."/>
            <person name="Auerbach J.A."/>
            <person name="Kautto E."/>
            <person name="Blachly J.S."/>
        </authorList>
    </citation>
    <scope>NUCLEOTIDE SEQUENCE [LARGE SCALE GENOMIC DNA]</scope>
    <source>
        <strain evidence="2">B95-8</strain>
        <tissue evidence="2">Cell line</tissue>
    </source>
</reference>
<organism evidence="2 3">
    <name type="scientific">Saguinus oedipus</name>
    <name type="common">Cotton-top tamarin</name>
    <name type="synonym">Oedipomidas oedipus</name>
    <dbReference type="NCBI Taxonomy" id="9490"/>
    <lineage>
        <taxon>Eukaryota</taxon>
        <taxon>Metazoa</taxon>
        <taxon>Chordata</taxon>
        <taxon>Craniata</taxon>
        <taxon>Vertebrata</taxon>
        <taxon>Euteleostomi</taxon>
        <taxon>Mammalia</taxon>
        <taxon>Eutheria</taxon>
        <taxon>Euarchontoglires</taxon>
        <taxon>Primates</taxon>
        <taxon>Haplorrhini</taxon>
        <taxon>Platyrrhini</taxon>
        <taxon>Cebidae</taxon>
        <taxon>Callitrichinae</taxon>
        <taxon>Saguinus</taxon>
    </lineage>
</organism>
<feature type="compositionally biased region" description="Basic and acidic residues" evidence="1">
    <location>
        <begin position="147"/>
        <end position="160"/>
    </location>
</feature>
<proteinExistence type="predicted"/>
<dbReference type="Proteomes" id="UP001266305">
    <property type="component" value="Unassembled WGS sequence"/>
</dbReference>
<feature type="region of interest" description="Disordered" evidence="1">
    <location>
        <begin position="264"/>
        <end position="295"/>
    </location>
</feature>
<name>A0ABQ9VKD3_SAGOE</name>
<evidence type="ECO:0000256" key="1">
    <source>
        <dbReference type="SAM" id="MobiDB-lite"/>
    </source>
</evidence>